<dbReference type="PATRIC" id="fig|1239307.3.peg.2311"/>
<dbReference type="KEGG" id="sod:Sant_2089"/>
<proteinExistence type="predicted"/>
<dbReference type="SUPFAM" id="SSF51182">
    <property type="entry name" value="RmlC-like cupins"/>
    <property type="match status" value="1"/>
</dbReference>
<dbReference type="InterPro" id="IPR025499">
    <property type="entry name" value="KdgF"/>
</dbReference>
<accession>W0HX97</accession>
<feature type="domain" description="Cupin type-2" evidence="1">
    <location>
        <begin position="39"/>
        <end position="99"/>
    </location>
</feature>
<name>W0HX97_9GAMM</name>
<reference evidence="2 3" key="1">
    <citation type="journal article" date="2014" name="Genome Biol. Evol.">
        <title>Genome degeneration and adaptation in a nascent stage of symbiosis.</title>
        <authorList>
            <person name="Oakeson K.F."/>
            <person name="Gil R."/>
            <person name="Clayton A.L."/>
            <person name="Dunn D.M."/>
            <person name="von Niederhausern A.C."/>
            <person name="Hamil C."/>
            <person name="Aoyagi A."/>
            <person name="Duval B."/>
            <person name="Baca A."/>
            <person name="Silva F.J."/>
            <person name="Vallier A."/>
            <person name="Jackson D.G."/>
            <person name="Latorre A."/>
            <person name="Weiss R.B."/>
            <person name="Heddi A."/>
            <person name="Moya A."/>
            <person name="Dale C."/>
        </authorList>
    </citation>
    <scope>NUCLEOTIDE SEQUENCE [LARGE SCALE GENOMIC DNA]</scope>
    <source>
        <strain evidence="2 3">HS1</strain>
    </source>
</reference>
<dbReference type="CDD" id="cd02238">
    <property type="entry name" value="cupin_KdgF"/>
    <property type="match status" value="1"/>
</dbReference>
<evidence type="ECO:0000259" key="1">
    <source>
        <dbReference type="Pfam" id="PF07883"/>
    </source>
</evidence>
<evidence type="ECO:0000313" key="3">
    <source>
        <dbReference type="Proteomes" id="UP000019028"/>
    </source>
</evidence>
<dbReference type="InterPro" id="IPR014710">
    <property type="entry name" value="RmlC-like_jellyroll"/>
</dbReference>
<dbReference type="EMBL" id="CP006569">
    <property type="protein sequence ID" value="AHF77137.1"/>
    <property type="molecule type" value="Genomic_DNA"/>
</dbReference>
<dbReference type="PIRSF" id="PIRSF029883">
    <property type="entry name" value="KdgF"/>
    <property type="match status" value="1"/>
</dbReference>
<dbReference type="Gene3D" id="2.60.120.10">
    <property type="entry name" value="Jelly Rolls"/>
    <property type="match status" value="1"/>
</dbReference>
<keyword evidence="3" id="KW-1185">Reference proteome</keyword>
<dbReference type="InterPro" id="IPR011051">
    <property type="entry name" value="RmlC_Cupin_sf"/>
</dbReference>
<sequence>MRRAMKTFYLDEETPWETLGEGIKRKVMTWSDELMMVCVHFAQGAVGTPHKHQIHDQIAYVAAGRFEVTIDGEARVLVAGDAYRAVKGQVHGVVALDDNSVLIDTFSPRRDDFLPAR</sequence>
<dbReference type="Pfam" id="PF07883">
    <property type="entry name" value="Cupin_2"/>
    <property type="match status" value="1"/>
</dbReference>
<dbReference type="HOGENOM" id="CLU_134269_1_1_6"/>
<protein>
    <submittedName>
        <fullName evidence="2">Putative pectin degradation protein</fullName>
    </submittedName>
</protein>
<gene>
    <name evidence="2" type="primary">kgdF</name>
    <name evidence="2" type="ORF">Sant_2089</name>
</gene>
<evidence type="ECO:0000313" key="2">
    <source>
        <dbReference type="EMBL" id="AHF77137.1"/>
    </source>
</evidence>
<dbReference type="InterPro" id="IPR013096">
    <property type="entry name" value="Cupin_2"/>
</dbReference>
<dbReference type="PANTHER" id="PTHR40112">
    <property type="entry name" value="H2HPP ISOMERASE"/>
    <property type="match status" value="1"/>
</dbReference>
<dbReference type="AlphaFoldDB" id="W0HX97"/>
<organism evidence="2 3">
    <name type="scientific">Sodalis praecaptivus</name>
    <dbReference type="NCBI Taxonomy" id="1239307"/>
    <lineage>
        <taxon>Bacteria</taxon>
        <taxon>Pseudomonadati</taxon>
        <taxon>Pseudomonadota</taxon>
        <taxon>Gammaproteobacteria</taxon>
        <taxon>Enterobacterales</taxon>
        <taxon>Bruguierivoracaceae</taxon>
        <taxon>Sodalis</taxon>
    </lineage>
</organism>
<dbReference type="Proteomes" id="UP000019028">
    <property type="component" value="Chromosome"/>
</dbReference>
<dbReference type="PANTHER" id="PTHR40112:SF1">
    <property type="entry name" value="H2HPP ISOMERASE"/>
    <property type="match status" value="1"/>
</dbReference>
<dbReference type="InterPro" id="IPR052535">
    <property type="entry name" value="Bacilysin_H2HPP_isomerase"/>
</dbReference>